<gene>
    <name evidence="3" type="ORF">OPKNFCMD_6385</name>
</gene>
<keyword evidence="4" id="KW-1185">Reference proteome</keyword>
<comment type="caution">
    <text evidence="3">The sequence shown here is derived from an EMBL/GenBank/DDBJ whole genome shotgun (WGS) entry which is preliminary data.</text>
</comment>
<sequence>MSTPEPCSIGVLFCDVAGSTRLYREVGDDVALRVVDGCLGLAAEAVRNGGGRLVKTIGDEFMAVFDDVCAMCDAAIAVQRRFEEAGSQVEHVAAHRLQLRIGFHFGPVVRANDDYFGTTVNMAARMVALAKGGQIITTGILADGLPAPQRAATRALLGVYVKGAGDEVRVAEVLWHLSTHHTTVFSLQPAGETQGFGGHELRLSYAGRRWLFDERRQSVTLGREASNDVVVDNEHASRRHATVERRGDKWVLIDHSTNGTFVTPFGAEEFCIRREELVLRDVGTLGIGQSVGQDRANRIDFALTLHGAGPSFG</sequence>
<dbReference type="InterPro" id="IPR029787">
    <property type="entry name" value="Nucleotide_cyclase"/>
</dbReference>
<name>A0ABQ4R7E1_9HYPH</name>
<dbReference type="SMART" id="SM00044">
    <property type="entry name" value="CYCc"/>
    <property type="match status" value="1"/>
</dbReference>
<dbReference type="CDD" id="cd07302">
    <property type="entry name" value="CHD"/>
    <property type="match status" value="1"/>
</dbReference>
<dbReference type="SUPFAM" id="SSF55073">
    <property type="entry name" value="Nucleotide cyclase"/>
    <property type="match status" value="1"/>
</dbReference>
<dbReference type="RefSeq" id="WP_128566304.1">
    <property type="nucleotide sequence ID" value="NZ_BPQH01000033.1"/>
</dbReference>
<proteinExistence type="predicted"/>
<dbReference type="Pfam" id="PF00211">
    <property type="entry name" value="Guanylate_cyc"/>
    <property type="match status" value="1"/>
</dbReference>
<dbReference type="SUPFAM" id="SSF49879">
    <property type="entry name" value="SMAD/FHA domain"/>
    <property type="match status" value="1"/>
</dbReference>
<feature type="domain" description="Guanylate cyclase" evidence="2">
    <location>
        <begin position="10"/>
        <end position="127"/>
    </location>
</feature>
<dbReference type="PROSITE" id="PS50125">
    <property type="entry name" value="GUANYLATE_CYCLASE_2"/>
    <property type="match status" value="1"/>
</dbReference>
<accession>A0ABQ4R7E1</accession>
<dbReference type="PANTHER" id="PTHR43081">
    <property type="entry name" value="ADENYLATE CYCLASE, TERMINAL-DIFFERENTIATION SPECIFIC-RELATED"/>
    <property type="match status" value="1"/>
</dbReference>
<dbReference type="SMART" id="SM00240">
    <property type="entry name" value="FHA"/>
    <property type="match status" value="1"/>
</dbReference>
<dbReference type="InterPro" id="IPR050697">
    <property type="entry name" value="Adenylyl/Guanylyl_Cyclase_3/4"/>
</dbReference>
<dbReference type="PANTHER" id="PTHR43081:SF1">
    <property type="entry name" value="ADENYLATE CYCLASE, TERMINAL-DIFFERENTIATION SPECIFIC"/>
    <property type="match status" value="1"/>
</dbReference>
<evidence type="ECO:0000313" key="4">
    <source>
        <dbReference type="Proteomes" id="UP001055167"/>
    </source>
</evidence>
<organism evidence="3 4">
    <name type="scientific">Methylobacterium crusticola</name>
    <dbReference type="NCBI Taxonomy" id="1697972"/>
    <lineage>
        <taxon>Bacteria</taxon>
        <taxon>Pseudomonadati</taxon>
        <taxon>Pseudomonadota</taxon>
        <taxon>Alphaproteobacteria</taxon>
        <taxon>Hyphomicrobiales</taxon>
        <taxon>Methylobacteriaceae</taxon>
        <taxon>Methylobacterium</taxon>
    </lineage>
</organism>
<dbReference type="Proteomes" id="UP001055167">
    <property type="component" value="Unassembled WGS sequence"/>
</dbReference>
<reference evidence="3" key="2">
    <citation type="submission" date="2021-08" db="EMBL/GenBank/DDBJ databases">
        <authorList>
            <person name="Tani A."/>
            <person name="Ola A."/>
            <person name="Ogura Y."/>
            <person name="Katsura K."/>
            <person name="Hayashi T."/>
        </authorList>
    </citation>
    <scope>NUCLEOTIDE SEQUENCE</scope>
    <source>
        <strain evidence="3">KCTC 52305</strain>
    </source>
</reference>
<protein>
    <recommendedName>
        <fullName evidence="5">Adenylate/guanylate cyclase domain-containing protein</fullName>
    </recommendedName>
</protein>
<evidence type="ECO:0008006" key="5">
    <source>
        <dbReference type="Google" id="ProtNLM"/>
    </source>
</evidence>
<feature type="domain" description="FHA" evidence="1">
    <location>
        <begin position="219"/>
        <end position="263"/>
    </location>
</feature>
<dbReference type="EMBL" id="BPQH01000033">
    <property type="protein sequence ID" value="GJD53608.1"/>
    <property type="molecule type" value="Genomic_DNA"/>
</dbReference>
<reference evidence="3" key="1">
    <citation type="journal article" date="2021" name="Front. Microbiol.">
        <title>Comprehensive Comparative Genomics and Phenotyping of Methylobacterium Species.</title>
        <authorList>
            <person name="Alessa O."/>
            <person name="Ogura Y."/>
            <person name="Fujitani Y."/>
            <person name="Takami H."/>
            <person name="Hayashi T."/>
            <person name="Sahin N."/>
            <person name="Tani A."/>
        </authorList>
    </citation>
    <scope>NUCLEOTIDE SEQUENCE</scope>
    <source>
        <strain evidence="3">KCTC 52305</strain>
    </source>
</reference>
<dbReference type="Gene3D" id="3.30.70.1230">
    <property type="entry name" value="Nucleotide cyclase"/>
    <property type="match status" value="1"/>
</dbReference>
<evidence type="ECO:0000259" key="1">
    <source>
        <dbReference type="PROSITE" id="PS50006"/>
    </source>
</evidence>
<dbReference type="PROSITE" id="PS50006">
    <property type="entry name" value="FHA_DOMAIN"/>
    <property type="match status" value="1"/>
</dbReference>
<dbReference type="Pfam" id="PF00498">
    <property type="entry name" value="FHA"/>
    <property type="match status" value="1"/>
</dbReference>
<dbReference type="InterPro" id="IPR000253">
    <property type="entry name" value="FHA_dom"/>
</dbReference>
<dbReference type="InterPro" id="IPR008984">
    <property type="entry name" value="SMAD_FHA_dom_sf"/>
</dbReference>
<evidence type="ECO:0000259" key="2">
    <source>
        <dbReference type="PROSITE" id="PS50125"/>
    </source>
</evidence>
<evidence type="ECO:0000313" key="3">
    <source>
        <dbReference type="EMBL" id="GJD53608.1"/>
    </source>
</evidence>
<dbReference type="InterPro" id="IPR001054">
    <property type="entry name" value="A/G_cyclase"/>
</dbReference>
<dbReference type="Gene3D" id="2.60.200.20">
    <property type="match status" value="1"/>
</dbReference>
<dbReference type="CDD" id="cd00060">
    <property type="entry name" value="FHA"/>
    <property type="match status" value="1"/>
</dbReference>